<evidence type="ECO:0000313" key="1">
    <source>
        <dbReference type="EMBL" id="KAA0888098.1"/>
    </source>
</evidence>
<organism evidence="1 2">
    <name type="scientific">Oryzomonas rubra</name>
    <dbReference type="NCBI Taxonomy" id="2509454"/>
    <lineage>
        <taxon>Bacteria</taxon>
        <taxon>Pseudomonadati</taxon>
        <taxon>Thermodesulfobacteriota</taxon>
        <taxon>Desulfuromonadia</taxon>
        <taxon>Geobacterales</taxon>
        <taxon>Geobacteraceae</taxon>
        <taxon>Oryzomonas</taxon>
    </lineage>
</organism>
<protein>
    <submittedName>
        <fullName evidence="1">Uncharacterized protein</fullName>
    </submittedName>
</protein>
<sequence length="75" mass="8493">MKAQFIEKGFSEAEITQANSIARQHGYGGAKVKRIKSFRGRLLVTENTPLVSMCQTHIYLILVGKTRTIRMPRQS</sequence>
<dbReference type="Proteomes" id="UP000324298">
    <property type="component" value="Unassembled WGS sequence"/>
</dbReference>
<keyword evidence="2" id="KW-1185">Reference proteome</keyword>
<gene>
    <name evidence="1" type="ORF">ET418_17000</name>
</gene>
<dbReference type="EMBL" id="SRSD01000012">
    <property type="protein sequence ID" value="KAA0888098.1"/>
    <property type="molecule type" value="Genomic_DNA"/>
</dbReference>
<accession>A0A5A9X6M7</accession>
<proteinExistence type="predicted"/>
<reference evidence="1 2" key="1">
    <citation type="submission" date="2019-04" db="EMBL/GenBank/DDBJ databases">
        <title>Geobacter ruber sp. nov., ferric-reducing bacteria isolated from paddy soil.</title>
        <authorList>
            <person name="Xu Z."/>
            <person name="Masuda Y."/>
            <person name="Itoh H."/>
            <person name="Senoo K."/>
        </authorList>
    </citation>
    <scope>NUCLEOTIDE SEQUENCE [LARGE SCALE GENOMIC DNA]</scope>
    <source>
        <strain evidence="1 2">Red88</strain>
    </source>
</reference>
<name>A0A5A9X6M7_9BACT</name>
<dbReference type="RefSeq" id="WP_149309673.1">
    <property type="nucleotide sequence ID" value="NZ_SRSD01000012.1"/>
</dbReference>
<dbReference type="AlphaFoldDB" id="A0A5A9X6M7"/>
<evidence type="ECO:0000313" key="2">
    <source>
        <dbReference type="Proteomes" id="UP000324298"/>
    </source>
</evidence>
<comment type="caution">
    <text evidence="1">The sequence shown here is derived from an EMBL/GenBank/DDBJ whole genome shotgun (WGS) entry which is preliminary data.</text>
</comment>